<feature type="region of interest" description="Disordered" evidence="1">
    <location>
        <begin position="197"/>
        <end position="221"/>
    </location>
</feature>
<dbReference type="GeneID" id="85365711"/>
<feature type="compositionally biased region" description="Basic and acidic residues" evidence="1">
    <location>
        <begin position="32"/>
        <end position="49"/>
    </location>
</feature>
<dbReference type="AlphaFoldDB" id="A0AA39TW28"/>
<evidence type="ECO:0000313" key="3">
    <source>
        <dbReference type="EMBL" id="KAK0468118.1"/>
    </source>
</evidence>
<reference evidence="3" key="1">
    <citation type="submission" date="2023-06" db="EMBL/GenBank/DDBJ databases">
        <authorList>
            <consortium name="Lawrence Berkeley National Laboratory"/>
            <person name="Ahrendt S."/>
            <person name="Sahu N."/>
            <person name="Indic B."/>
            <person name="Wong-Bajracharya J."/>
            <person name="Merenyi Z."/>
            <person name="Ke H.-M."/>
            <person name="Monk M."/>
            <person name="Kocsube S."/>
            <person name="Drula E."/>
            <person name="Lipzen A."/>
            <person name="Balint B."/>
            <person name="Henrissat B."/>
            <person name="Andreopoulos B."/>
            <person name="Martin F.M."/>
            <person name="Harder C.B."/>
            <person name="Rigling D."/>
            <person name="Ford K.L."/>
            <person name="Foster G.D."/>
            <person name="Pangilinan J."/>
            <person name="Papanicolaou A."/>
            <person name="Barry K."/>
            <person name="LaButti K."/>
            <person name="Viragh M."/>
            <person name="Koriabine M."/>
            <person name="Yan M."/>
            <person name="Riley R."/>
            <person name="Champramary S."/>
            <person name="Plett K.L."/>
            <person name="Tsai I.J."/>
            <person name="Slot J."/>
            <person name="Sipos G."/>
            <person name="Plett J."/>
            <person name="Nagy L.G."/>
            <person name="Grigoriev I.V."/>
        </authorList>
    </citation>
    <scope>NUCLEOTIDE SEQUENCE</scope>
    <source>
        <strain evidence="3">CCBAS 213</strain>
    </source>
</reference>
<evidence type="ECO:0000259" key="2">
    <source>
        <dbReference type="Pfam" id="PF10180"/>
    </source>
</evidence>
<dbReference type="EMBL" id="JAUEPS010000002">
    <property type="protein sequence ID" value="KAK0468118.1"/>
    <property type="molecule type" value="Genomic_DNA"/>
</dbReference>
<organism evidence="3 4">
    <name type="scientific">Armillaria tabescens</name>
    <name type="common">Ringless honey mushroom</name>
    <name type="synonym">Agaricus tabescens</name>
    <dbReference type="NCBI Taxonomy" id="1929756"/>
    <lineage>
        <taxon>Eukaryota</taxon>
        <taxon>Fungi</taxon>
        <taxon>Dikarya</taxon>
        <taxon>Basidiomycota</taxon>
        <taxon>Agaricomycotina</taxon>
        <taxon>Agaricomycetes</taxon>
        <taxon>Agaricomycetidae</taxon>
        <taxon>Agaricales</taxon>
        <taxon>Marasmiineae</taxon>
        <taxon>Physalacriaceae</taxon>
        <taxon>Desarmillaria</taxon>
    </lineage>
</organism>
<protein>
    <recommendedName>
        <fullName evidence="2">WKF domain-containing protein</fullName>
    </recommendedName>
</protein>
<feature type="compositionally biased region" description="Polar residues" evidence="1">
    <location>
        <begin position="19"/>
        <end position="28"/>
    </location>
</feature>
<comment type="caution">
    <text evidence="3">The sequence shown here is derived from an EMBL/GenBank/DDBJ whole genome shotgun (WGS) entry which is preliminary data.</text>
</comment>
<accession>A0AA39TW28</accession>
<feature type="compositionally biased region" description="Polar residues" evidence="1">
    <location>
        <begin position="206"/>
        <end position="216"/>
    </location>
</feature>
<dbReference type="Proteomes" id="UP001175211">
    <property type="component" value="Unassembled WGS sequence"/>
</dbReference>
<proteinExistence type="predicted"/>
<gene>
    <name evidence="3" type="ORF">EV420DRAFT_447341</name>
</gene>
<feature type="region of interest" description="Disordered" evidence="1">
    <location>
        <begin position="15"/>
        <end position="125"/>
    </location>
</feature>
<keyword evidence="4" id="KW-1185">Reference proteome</keyword>
<dbReference type="Pfam" id="PF10180">
    <property type="entry name" value="WKF"/>
    <property type="match status" value="1"/>
</dbReference>
<sequence>MKCLACWSFCLEMPGQPRARSNSLSTALIQMGEDKPKKKHTERDEKTLDDAQVVTSAEKEKKKKKKRSEKVEKAEKLDEDENMAPRKSKKRKHSEAESDETEIQPKKKKHKNKTGFLDPAEDPSLSEQARRALEYAFTQFRHPKRWKFHKARQNWLIRNVWSTSAVPDTHMPLVSKYLAGVQGGVRENLVKTCRSHVTEAGESAPNDESPQGTSEQALPESKLKELRARVILCVLEATSS</sequence>
<dbReference type="InterPro" id="IPR019327">
    <property type="entry name" value="WKF"/>
</dbReference>
<dbReference type="PANTHER" id="PTHR22306:SF2">
    <property type="entry name" value="CHROMOSOME 7 OPEN READING FRAME 50"/>
    <property type="match status" value="1"/>
</dbReference>
<evidence type="ECO:0000313" key="4">
    <source>
        <dbReference type="Proteomes" id="UP001175211"/>
    </source>
</evidence>
<feature type="domain" description="WKF" evidence="2">
    <location>
        <begin position="138"/>
        <end position="194"/>
    </location>
</feature>
<dbReference type="RefSeq" id="XP_060338393.1">
    <property type="nucleotide sequence ID" value="XM_060482163.1"/>
</dbReference>
<dbReference type="PANTHER" id="PTHR22306">
    <property type="entry name" value="CHROMOSOME 7 OPEN READING FRAME 50"/>
    <property type="match status" value="1"/>
</dbReference>
<name>A0AA39TW28_ARMTA</name>
<evidence type="ECO:0000256" key="1">
    <source>
        <dbReference type="SAM" id="MobiDB-lite"/>
    </source>
</evidence>